<protein>
    <submittedName>
        <fullName evidence="1">Uncharacterized protein</fullName>
    </submittedName>
</protein>
<sequence length="96" mass="11044">MMQQLDLNFATLCSWKLHEPHQECELVSHQMSPSLSLDQMGNTGNQLFFLVEISFYHTRELGFPALDDFLMHHSSGNFLLVSQPLRPFHQGGNKLQ</sequence>
<dbReference type="EMBL" id="GBRH01222751">
    <property type="protein sequence ID" value="JAD75144.1"/>
    <property type="molecule type" value="Transcribed_RNA"/>
</dbReference>
<proteinExistence type="predicted"/>
<name>A0A0A9CFU1_ARUDO</name>
<organism evidence="1">
    <name type="scientific">Arundo donax</name>
    <name type="common">Giant reed</name>
    <name type="synonym">Donax arundinaceus</name>
    <dbReference type="NCBI Taxonomy" id="35708"/>
    <lineage>
        <taxon>Eukaryota</taxon>
        <taxon>Viridiplantae</taxon>
        <taxon>Streptophyta</taxon>
        <taxon>Embryophyta</taxon>
        <taxon>Tracheophyta</taxon>
        <taxon>Spermatophyta</taxon>
        <taxon>Magnoliopsida</taxon>
        <taxon>Liliopsida</taxon>
        <taxon>Poales</taxon>
        <taxon>Poaceae</taxon>
        <taxon>PACMAD clade</taxon>
        <taxon>Arundinoideae</taxon>
        <taxon>Arundineae</taxon>
        <taxon>Arundo</taxon>
    </lineage>
</organism>
<reference evidence="1" key="2">
    <citation type="journal article" date="2015" name="Data Brief">
        <title>Shoot transcriptome of the giant reed, Arundo donax.</title>
        <authorList>
            <person name="Barrero R.A."/>
            <person name="Guerrero F.D."/>
            <person name="Moolhuijzen P."/>
            <person name="Goolsby J.A."/>
            <person name="Tidwell J."/>
            <person name="Bellgard S.E."/>
            <person name="Bellgard M.I."/>
        </authorList>
    </citation>
    <scope>NUCLEOTIDE SEQUENCE</scope>
    <source>
        <tissue evidence="1">Shoot tissue taken approximately 20 cm above the soil surface</tissue>
    </source>
</reference>
<evidence type="ECO:0000313" key="1">
    <source>
        <dbReference type="EMBL" id="JAD75144.1"/>
    </source>
</evidence>
<dbReference type="AlphaFoldDB" id="A0A0A9CFU1"/>
<accession>A0A0A9CFU1</accession>
<reference evidence="1" key="1">
    <citation type="submission" date="2014-09" db="EMBL/GenBank/DDBJ databases">
        <authorList>
            <person name="Magalhaes I.L.F."/>
            <person name="Oliveira U."/>
            <person name="Santos F.R."/>
            <person name="Vidigal T.H.D.A."/>
            <person name="Brescovit A.D."/>
            <person name="Santos A.J."/>
        </authorList>
    </citation>
    <scope>NUCLEOTIDE SEQUENCE</scope>
    <source>
        <tissue evidence="1">Shoot tissue taken approximately 20 cm above the soil surface</tissue>
    </source>
</reference>